<dbReference type="EMBL" id="ML003877">
    <property type="protein sequence ID" value="RKP33437.1"/>
    <property type="molecule type" value="Genomic_DNA"/>
</dbReference>
<evidence type="ECO:0000256" key="2">
    <source>
        <dbReference type="SAM" id="SignalP"/>
    </source>
</evidence>
<organism evidence="3 4">
    <name type="scientific">Dimargaris cristalligena</name>
    <dbReference type="NCBI Taxonomy" id="215637"/>
    <lineage>
        <taxon>Eukaryota</taxon>
        <taxon>Fungi</taxon>
        <taxon>Fungi incertae sedis</taxon>
        <taxon>Zoopagomycota</taxon>
        <taxon>Kickxellomycotina</taxon>
        <taxon>Dimargaritomycetes</taxon>
        <taxon>Dimargaritales</taxon>
        <taxon>Dimargaritaceae</taxon>
        <taxon>Dimargaris</taxon>
    </lineage>
</organism>
<accession>A0A4P9ZJN8</accession>
<dbReference type="AlphaFoldDB" id="A0A4P9ZJN8"/>
<feature type="region of interest" description="Disordered" evidence="1">
    <location>
        <begin position="554"/>
        <end position="578"/>
    </location>
</feature>
<dbReference type="Proteomes" id="UP000268162">
    <property type="component" value="Unassembled WGS sequence"/>
</dbReference>
<feature type="chain" id="PRO_5020769584" evidence="2">
    <location>
        <begin position="22"/>
        <end position="626"/>
    </location>
</feature>
<feature type="compositionally biased region" description="Acidic residues" evidence="1">
    <location>
        <begin position="566"/>
        <end position="576"/>
    </location>
</feature>
<keyword evidence="2" id="KW-0732">Signal</keyword>
<name>A0A4P9ZJN8_9FUNG</name>
<evidence type="ECO:0000256" key="1">
    <source>
        <dbReference type="SAM" id="MobiDB-lite"/>
    </source>
</evidence>
<evidence type="ECO:0000313" key="4">
    <source>
        <dbReference type="Proteomes" id="UP000268162"/>
    </source>
</evidence>
<proteinExistence type="predicted"/>
<protein>
    <submittedName>
        <fullName evidence="3">Uncharacterized protein</fullName>
    </submittedName>
</protein>
<reference evidence="4" key="1">
    <citation type="journal article" date="2018" name="Nat. Microbiol.">
        <title>Leveraging single-cell genomics to expand the fungal tree of life.</title>
        <authorList>
            <person name="Ahrendt S.R."/>
            <person name="Quandt C.A."/>
            <person name="Ciobanu D."/>
            <person name="Clum A."/>
            <person name="Salamov A."/>
            <person name="Andreopoulos B."/>
            <person name="Cheng J.F."/>
            <person name="Woyke T."/>
            <person name="Pelin A."/>
            <person name="Henrissat B."/>
            <person name="Reynolds N.K."/>
            <person name="Benny G.L."/>
            <person name="Smith M.E."/>
            <person name="James T.Y."/>
            <person name="Grigoriev I.V."/>
        </authorList>
    </citation>
    <scope>NUCLEOTIDE SEQUENCE [LARGE SCALE GENOMIC DNA]</scope>
    <source>
        <strain evidence="4">RSA 468</strain>
    </source>
</reference>
<evidence type="ECO:0000313" key="3">
    <source>
        <dbReference type="EMBL" id="RKP33437.1"/>
    </source>
</evidence>
<sequence>MKSSLLSVFVVGMALANFTISLPHGIGSMNTVTGGKSAPQLHRRAWGEKREEAAGSSGYNQNNKRMKLLAGNQMESDSVIMQMVRAEADYSAFVSTFSLLGKCIQPYGEEQARPGPFLSTLCNNYAELADWADSVEYVTSGEMDLEEFDALFPMVARALELGTSEIPELNALIARVDSYSYGPSNVSLSSGLPGLFSTDLPNDLTRQALRRIPYLVQGHLAAHYVVQKNLDGFKQTIRSWIARDRNDPTPSRPVSGYDDSTIELTNMPVTNWLSDVGPGAPEPSSSIRSLEFDPQNNTPFETSRFSSPYVGRSRLPIATLFMWALEYELIEAEELFTEFGNPFLKRDIPCLAALDFQIVYMSLSFDYHMDQFSISPEEHFRCYQQFTFQGHVILSPEVYEPPSTRIRVRHNRKLNPQVGVIPVDDSKTTTNMITQLEYLTGLVDYLENLNYVEYKLYPIRIWARSFDTAIRYQKNITSINPTNPNKGTTPGNESAISFIPENLVREADKIVEIVAGLLLKIEQIESDPYPIENMTDPAMANVVEVDSILTDPQSYSVSDSNLESDVSSDAESEEDSQSVIEPISEIVLNELNKLLQILNEKHFFRAAILEGLNKCRIFMNMQSPLF</sequence>
<gene>
    <name evidence="3" type="ORF">BJ085DRAFT_36878</name>
</gene>
<keyword evidence="4" id="KW-1185">Reference proteome</keyword>
<feature type="signal peptide" evidence="2">
    <location>
        <begin position="1"/>
        <end position="21"/>
    </location>
</feature>